<proteinExistence type="predicted"/>
<dbReference type="GeneID" id="65112837"/>
<dbReference type="Proteomes" id="UP000246316">
    <property type="component" value="Segment"/>
</dbReference>
<accession>A0A2S1GM09</accession>
<reference evidence="1" key="1">
    <citation type="submission" date="2018-03" db="EMBL/GenBank/DDBJ databases">
        <title>Phage therapy in agriculture - a green tech approach to combat plant pathogenic bacteria.</title>
        <authorList>
            <person name="Carstens A.B."/>
            <person name="Djurhuus A.M."/>
            <person name="Hansen L.H."/>
        </authorList>
    </citation>
    <scope>NUCLEOTIDE SEQUENCE [LARGE SCALE GENOMIC DNA]</scope>
</reference>
<evidence type="ECO:0000313" key="2">
    <source>
        <dbReference type="Proteomes" id="UP000246316"/>
    </source>
</evidence>
<protein>
    <submittedName>
        <fullName evidence="1">Uncharacterized protein</fullName>
    </submittedName>
</protein>
<sequence>MYEEGFVIYSPEKALFAMYDYSDNHGWTFTDDVLEAFSSPNKDDAEKWIHGWSLPTGRVVRPADKQLKGCVVLKCKIAIEVEGL</sequence>
<keyword evidence="2" id="KW-1185">Reference proteome</keyword>
<dbReference type="RefSeq" id="YP_010095203.1">
    <property type="nucleotide sequence ID" value="NC_055743.1"/>
</dbReference>
<organism evidence="1 2">
    <name type="scientific">Erwinia phage Cronus</name>
    <dbReference type="NCBI Taxonomy" id="2163633"/>
    <lineage>
        <taxon>Viruses</taxon>
        <taxon>Duplodnaviria</taxon>
        <taxon>Heunggongvirae</taxon>
        <taxon>Uroviricota</taxon>
        <taxon>Caudoviricetes</taxon>
        <taxon>Pantevenvirales</taxon>
        <taxon>Straboviridae</taxon>
        <taxon>Tevenvirinae</taxon>
        <taxon>Risoevirus</taxon>
        <taxon>Risoevirus cronus</taxon>
        <taxon>Roskildevirus cronus</taxon>
    </lineage>
</organism>
<dbReference type="EMBL" id="MH059636">
    <property type="protein sequence ID" value="AWD90404.1"/>
    <property type="molecule type" value="Genomic_DNA"/>
</dbReference>
<name>A0A2S1GM09_9CAUD</name>
<evidence type="ECO:0000313" key="1">
    <source>
        <dbReference type="EMBL" id="AWD90404.1"/>
    </source>
</evidence>
<dbReference type="KEGG" id="vg:65112837"/>